<feature type="domain" description="N-acetyltransferase" evidence="1">
    <location>
        <begin position="1"/>
        <end position="152"/>
    </location>
</feature>
<reference evidence="2" key="1">
    <citation type="submission" date="2021-04" db="EMBL/GenBank/DDBJ databases">
        <title>Isolation of p-tert-butylphenol degrading bacteria Sphingobium phenoxybenzoativorans Tas13 from active sludge.</title>
        <authorList>
            <person name="Li Y."/>
        </authorList>
    </citation>
    <scope>NUCLEOTIDE SEQUENCE</scope>
    <source>
        <strain evidence="2">Tas13</strain>
    </source>
</reference>
<organism evidence="2 3">
    <name type="scientific">Sphingobium phenoxybenzoativorans</name>
    <dbReference type="NCBI Taxonomy" id="1592790"/>
    <lineage>
        <taxon>Bacteria</taxon>
        <taxon>Pseudomonadati</taxon>
        <taxon>Pseudomonadota</taxon>
        <taxon>Alphaproteobacteria</taxon>
        <taxon>Sphingomonadales</taxon>
        <taxon>Sphingomonadaceae</taxon>
        <taxon>Sphingobium</taxon>
    </lineage>
</organism>
<dbReference type="PANTHER" id="PTHR43072">
    <property type="entry name" value="N-ACETYLTRANSFERASE"/>
    <property type="match status" value="1"/>
</dbReference>
<dbReference type="GO" id="GO:0016747">
    <property type="term" value="F:acyltransferase activity, transferring groups other than amino-acyl groups"/>
    <property type="evidence" value="ECO:0007669"/>
    <property type="project" value="InterPro"/>
</dbReference>
<name>A0A975K909_9SPHN</name>
<dbReference type="PANTHER" id="PTHR43072:SF8">
    <property type="entry name" value="ACYLTRANSFERASE FABY-RELATED"/>
    <property type="match status" value="1"/>
</dbReference>
<dbReference type="EMBL" id="CP073910">
    <property type="protein sequence ID" value="QUT06273.1"/>
    <property type="molecule type" value="Genomic_DNA"/>
</dbReference>
<dbReference type="Gene3D" id="3.40.630.30">
    <property type="match status" value="1"/>
</dbReference>
<dbReference type="RefSeq" id="WP_212609675.1">
    <property type="nucleotide sequence ID" value="NZ_CP073910.1"/>
</dbReference>
<dbReference type="Proteomes" id="UP000681425">
    <property type="component" value="Chromosome"/>
</dbReference>
<dbReference type="Pfam" id="PF13420">
    <property type="entry name" value="Acetyltransf_4"/>
    <property type="match status" value="1"/>
</dbReference>
<proteinExistence type="predicted"/>
<dbReference type="SUPFAM" id="SSF55729">
    <property type="entry name" value="Acyl-CoA N-acyltransferases (Nat)"/>
    <property type="match status" value="1"/>
</dbReference>
<keyword evidence="3" id="KW-1185">Reference proteome</keyword>
<dbReference type="InterPro" id="IPR000182">
    <property type="entry name" value="GNAT_dom"/>
</dbReference>
<gene>
    <name evidence="2" type="ORF">KFK14_01960</name>
</gene>
<dbReference type="AlphaFoldDB" id="A0A975K909"/>
<evidence type="ECO:0000259" key="1">
    <source>
        <dbReference type="PROSITE" id="PS51186"/>
    </source>
</evidence>
<evidence type="ECO:0000313" key="3">
    <source>
        <dbReference type="Proteomes" id="UP000681425"/>
    </source>
</evidence>
<dbReference type="InterPro" id="IPR016181">
    <property type="entry name" value="Acyl_CoA_acyltransferase"/>
</dbReference>
<dbReference type="KEGG" id="spph:KFK14_01960"/>
<protein>
    <submittedName>
        <fullName evidence="2">N-acetyltransferase</fullName>
    </submittedName>
</protein>
<accession>A0A975K909</accession>
<dbReference type="PROSITE" id="PS51186">
    <property type="entry name" value="GNAT"/>
    <property type="match status" value="1"/>
</dbReference>
<sequence>MRRVRPADAAAIAGIYRPYVLESRATFEIDPPSAQDIAARIAKVEGRYPWLVATDGEGAVTGYAYAMAFRERPAYRFAVETSIYLAASAQGRGTGAALYGLLLDILAAQGFVHAIGALTLPNPGSVALHRRMGFAETGVYEQVGYKLGQWASVGLFQKSLNPLADPPAEPLALEMVPAWKAVSC</sequence>
<evidence type="ECO:0000313" key="2">
    <source>
        <dbReference type="EMBL" id="QUT06273.1"/>
    </source>
</evidence>